<dbReference type="RefSeq" id="XP_013894927.1">
    <property type="nucleotide sequence ID" value="XM_014039473.1"/>
</dbReference>
<feature type="compositionally biased region" description="Basic and acidic residues" evidence="1">
    <location>
        <begin position="1"/>
        <end position="29"/>
    </location>
</feature>
<dbReference type="GeneID" id="25729378"/>
<proteinExistence type="predicted"/>
<evidence type="ECO:0000313" key="3">
    <source>
        <dbReference type="Proteomes" id="UP000054498"/>
    </source>
</evidence>
<feature type="compositionally biased region" description="Low complexity" evidence="1">
    <location>
        <begin position="37"/>
        <end position="47"/>
    </location>
</feature>
<keyword evidence="3" id="KW-1185">Reference proteome</keyword>
<accession>A0A0D2J7Z9</accession>
<protein>
    <submittedName>
        <fullName evidence="2">Uncharacterized protein</fullName>
    </submittedName>
</protein>
<sequence length="85" mass="9577">EDDARHPYAGHHEHDQGHGHHQQQEEQYEHYYPQVNQDQQGQGQGDDPQLDHPYHQVVTQTYEMPTVQPVSGDVIMLVGPGAGGN</sequence>
<organism evidence="2 3">
    <name type="scientific">Monoraphidium neglectum</name>
    <dbReference type="NCBI Taxonomy" id="145388"/>
    <lineage>
        <taxon>Eukaryota</taxon>
        <taxon>Viridiplantae</taxon>
        <taxon>Chlorophyta</taxon>
        <taxon>core chlorophytes</taxon>
        <taxon>Chlorophyceae</taxon>
        <taxon>CS clade</taxon>
        <taxon>Sphaeropleales</taxon>
        <taxon>Selenastraceae</taxon>
        <taxon>Monoraphidium</taxon>
    </lineage>
</organism>
<reference evidence="2 3" key="1">
    <citation type="journal article" date="2013" name="BMC Genomics">
        <title>Reconstruction of the lipid metabolism for the microalga Monoraphidium neglectum from its genome sequence reveals characteristics suitable for biofuel production.</title>
        <authorList>
            <person name="Bogen C."/>
            <person name="Al-Dilaimi A."/>
            <person name="Albersmeier A."/>
            <person name="Wichmann J."/>
            <person name="Grundmann M."/>
            <person name="Rupp O."/>
            <person name="Lauersen K.J."/>
            <person name="Blifernez-Klassen O."/>
            <person name="Kalinowski J."/>
            <person name="Goesmann A."/>
            <person name="Mussgnug J.H."/>
            <person name="Kruse O."/>
        </authorList>
    </citation>
    <scope>NUCLEOTIDE SEQUENCE [LARGE SCALE GENOMIC DNA]</scope>
    <source>
        <strain evidence="2 3">SAG 48.87</strain>
    </source>
</reference>
<dbReference type="EMBL" id="KK103255">
    <property type="protein sequence ID" value="KIY95907.1"/>
    <property type="molecule type" value="Genomic_DNA"/>
</dbReference>
<feature type="non-terminal residue" evidence="2">
    <location>
        <position position="1"/>
    </location>
</feature>
<dbReference type="Proteomes" id="UP000054498">
    <property type="component" value="Unassembled WGS sequence"/>
</dbReference>
<evidence type="ECO:0000256" key="1">
    <source>
        <dbReference type="SAM" id="MobiDB-lite"/>
    </source>
</evidence>
<evidence type="ECO:0000313" key="2">
    <source>
        <dbReference type="EMBL" id="KIY95907.1"/>
    </source>
</evidence>
<dbReference type="AlphaFoldDB" id="A0A0D2J7Z9"/>
<gene>
    <name evidence="2" type="ORF">MNEG_12054</name>
</gene>
<name>A0A0D2J7Z9_9CHLO</name>
<dbReference type="KEGG" id="mng:MNEG_12054"/>
<feature type="region of interest" description="Disordered" evidence="1">
    <location>
        <begin position="1"/>
        <end position="55"/>
    </location>
</feature>